<gene>
    <name evidence="4" type="ORF">THER5_1643</name>
</gene>
<dbReference type="SUPFAM" id="SSF51055">
    <property type="entry name" value="Carbohydrate binding domain"/>
    <property type="match status" value="1"/>
</dbReference>
<dbReference type="GO" id="GO:0008843">
    <property type="term" value="F:endochitinase activity"/>
    <property type="evidence" value="ECO:0007669"/>
    <property type="project" value="UniProtKB-EC"/>
</dbReference>
<evidence type="ECO:0000313" key="5">
    <source>
        <dbReference type="Proteomes" id="UP000029003"/>
    </source>
</evidence>
<dbReference type="GO" id="GO:0030246">
    <property type="term" value="F:carbohydrate binding"/>
    <property type="evidence" value="ECO:0007669"/>
    <property type="project" value="InterPro"/>
</dbReference>
<reference evidence="4 5" key="1">
    <citation type="submission" date="2014-03" db="EMBL/GenBank/DDBJ databases">
        <title>Genomics of Bifidobacteria.</title>
        <authorList>
            <person name="Ventura M."/>
            <person name="Milani C."/>
            <person name="Lugli G.A."/>
        </authorList>
    </citation>
    <scope>NUCLEOTIDE SEQUENCE [LARGE SCALE GENOMIC DNA]</scope>
    <source>
        <strain evidence="4 5">LMG 21395</strain>
    </source>
</reference>
<keyword evidence="1 4" id="KW-0378">Hydrolase</keyword>
<protein>
    <submittedName>
        <fullName evidence="4">Secreted glycosyl hydrolase</fullName>
        <ecNumber evidence="4">3.2.1.14</ecNumber>
        <ecNumber evidence="4">3.2.1.17</ecNumber>
    </submittedName>
</protein>
<name>A0A087EAN6_9BIFI</name>
<dbReference type="RefSeq" id="WP_029576964.1">
    <property type="nucleotide sequence ID" value="NZ_JGZT01000001.1"/>
</dbReference>
<sequence>MSARKPLFPGRRFSFLRLGIALISTALIVTGVWGWLTYTQTASKKLPAPWFGGYADVTSTPSYTFESDVGSAYNNVILSFITAPDGCTPTWGGYYSLNEASSQLDIDSRIAHAFRANRTVTISFGGQQGTELAEQCTTVSSLKKAYQTVISRYHVTSVDFDIENDNLDGYSESAVRRAQAVAEIQDEMKSRGQPLTVSLTLPASTSGLTPDGLDTVSSFIDAGVNLSTLNLMTMDFNIPSNVTAQSELIKKALNAGHKQYKQLLYSKRKLFSDSQIWEMMGATVLIGQNDTDNEYLTLDDAQRVNTFAMQTNLGHLAMWSLNRDQQCGENSVTQTIQTGCSGMKQTAGEFATLLSSGFKGTPGTIVDMDSATWSTPSGKYEQWNVTTEYTEGDKVVWKHNLYEALSDNTGEQPDSTASGADSPWRLIGPA</sequence>
<evidence type="ECO:0000256" key="1">
    <source>
        <dbReference type="ARBA" id="ARBA00022801"/>
    </source>
</evidence>
<accession>A0A087EAN6</accession>
<evidence type="ECO:0000256" key="2">
    <source>
        <dbReference type="SAM" id="MobiDB-lite"/>
    </source>
</evidence>
<organism evidence="4 5">
    <name type="scientific">Bifidobacterium thermacidophilum subsp. thermacidophilum</name>
    <dbReference type="NCBI Taxonomy" id="79262"/>
    <lineage>
        <taxon>Bacteria</taxon>
        <taxon>Bacillati</taxon>
        <taxon>Actinomycetota</taxon>
        <taxon>Actinomycetes</taxon>
        <taxon>Bifidobacteriales</taxon>
        <taxon>Bifidobacteriaceae</taxon>
        <taxon>Bifidobacterium</taxon>
    </lineage>
</organism>
<feature type="domain" description="GH18" evidence="3">
    <location>
        <begin position="44"/>
        <end position="361"/>
    </location>
</feature>
<keyword evidence="4" id="KW-0326">Glycosidase</keyword>
<dbReference type="InterPro" id="IPR052750">
    <property type="entry name" value="GH18_Chitinase"/>
</dbReference>
<evidence type="ECO:0000313" key="4">
    <source>
        <dbReference type="EMBL" id="KFJ04837.1"/>
    </source>
</evidence>
<proteinExistence type="predicted"/>
<dbReference type="Gene3D" id="2.10.10.20">
    <property type="entry name" value="Carbohydrate-binding module superfamily 5/12"/>
    <property type="match status" value="1"/>
</dbReference>
<dbReference type="CDD" id="cd06543">
    <property type="entry name" value="GH18_PF-ChiA-like"/>
    <property type="match status" value="1"/>
</dbReference>
<dbReference type="PANTHER" id="PTHR42976">
    <property type="entry name" value="BIFUNCTIONAL CHITINASE/LYSOZYME-RELATED"/>
    <property type="match status" value="1"/>
</dbReference>
<dbReference type="Gene3D" id="3.20.20.80">
    <property type="entry name" value="Glycosidases"/>
    <property type="match status" value="1"/>
</dbReference>
<dbReference type="GO" id="GO:0005576">
    <property type="term" value="C:extracellular region"/>
    <property type="evidence" value="ECO:0007669"/>
    <property type="project" value="InterPro"/>
</dbReference>
<dbReference type="InterPro" id="IPR001223">
    <property type="entry name" value="Glyco_hydro18_cat"/>
</dbReference>
<feature type="compositionally biased region" description="Polar residues" evidence="2">
    <location>
        <begin position="406"/>
        <end position="419"/>
    </location>
</feature>
<dbReference type="EC" id="3.2.1.14" evidence="4"/>
<dbReference type="InterPro" id="IPR036573">
    <property type="entry name" value="CBM_sf_5/12"/>
</dbReference>
<dbReference type="OrthoDB" id="99456at2"/>
<comment type="caution">
    <text evidence="4">The sequence shown here is derived from an EMBL/GenBank/DDBJ whole genome shotgun (WGS) entry which is preliminary data.</text>
</comment>
<evidence type="ECO:0000259" key="3">
    <source>
        <dbReference type="PROSITE" id="PS51910"/>
    </source>
</evidence>
<dbReference type="SUPFAM" id="SSF51445">
    <property type="entry name" value="(Trans)glycosidases"/>
    <property type="match status" value="1"/>
</dbReference>
<feature type="region of interest" description="Disordered" evidence="2">
    <location>
        <begin position="406"/>
        <end position="430"/>
    </location>
</feature>
<dbReference type="GO" id="GO:0003796">
    <property type="term" value="F:lysozyme activity"/>
    <property type="evidence" value="ECO:0007669"/>
    <property type="project" value="UniProtKB-EC"/>
</dbReference>
<dbReference type="EC" id="3.2.1.17" evidence="4"/>
<dbReference type="AlphaFoldDB" id="A0A087EAN6"/>
<dbReference type="EMBL" id="JGZT01000001">
    <property type="protein sequence ID" value="KFJ04837.1"/>
    <property type="molecule type" value="Genomic_DNA"/>
</dbReference>
<dbReference type="SMART" id="SM00495">
    <property type="entry name" value="ChtBD3"/>
    <property type="match status" value="1"/>
</dbReference>
<dbReference type="PROSITE" id="PS51910">
    <property type="entry name" value="GH18_2"/>
    <property type="match status" value="1"/>
</dbReference>
<dbReference type="Proteomes" id="UP000029003">
    <property type="component" value="Unassembled WGS sequence"/>
</dbReference>
<dbReference type="GO" id="GO:0005975">
    <property type="term" value="P:carbohydrate metabolic process"/>
    <property type="evidence" value="ECO:0007669"/>
    <property type="project" value="InterPro"/>
</dbReference>
<dbReference type="CDD" id="cd12215">
    <property type="entry name" value="ChiC_BD"/>
    <property type="match status" value="1"/>
</dbReference>
<dbReference type="InterPro" id="IPR017853">
    <property type="entry name" value="GH"/>
</dbReference>
<dbReference type="InterPro" id="IPR003610">
    <property type="entry name" value="CBM5/12"/>
</dbReference>
<dbReference type="PANTHER" id="PTHR42976:SF1">
    <property type="entry name" value="GH18 DOMAIN-CONTAINING PROTEIN-RELATED"/>
    <property type="match status" value="1"/>
</dbReference>